<dbReference type="RefSeq" id="WP_141398139.1">
    <property type="nucleotide sequence ID" value="NZ_BAABHT010000026.1"/>
</dbReference>
<evidence type="ECO:0000313" key="2">
    <source>
        <dbReference type="Proteomes" id="UP000219042"/>
    </source>
</evidence>
<dbReference type="EMBL" id="OANT01000012">
    <property type="protein sequence ID" value="SNX46445.1"/>
    <property type="molecule type" value="Genomic_DNA"/>
</dbReference>
<proteinExistence type="predicted"/>
<evidence type="ECO:0000313" key="1">
    <source>
        <dbReference type="EMBL" id="SNX46445.1"/>
    </source>
</evidence>
<gene>
    <name evidence="1" type="ORF">SAMN05421731_11213</name>
</gene>
<dbReference type="OrthoDB" id="9833863at2"/>
<dbReference type="Proteomes" id="UP000219042">
    <property type="component" value="Unassembled WGS sequence"/>
</dbReference>
<keyword evidence="2" id="KW-1185">Reference proteome</keyword>
<dbReference type="AlphaFoldDB" id="A0A240EEQ4"/>
<protein>
    <submittedName>
        <fullName evidence="1">Uncharacterized protein</fullName>
    </submittedName>
</protein>
<sequence length="152" mass="17633">MTKKFENIFKQISLLARMQLEGVGLKLNPPEELDYFCFCLITALSKENGHNIEHLHLQFIQCIAQKYGVFSIENFQLKQQTYQHYLSLSLQRKTLPSGLDPIMQLAYILSDQSVNPQFHVNMNIILLSMTIRDIIRQSSHYILSVYPLSANK</sequence>
<reference evidence="2" key="1">
    <citation type="submission" date="2016-09" db="EMBL/GenBank/DDBJ databases">
        <authorList>
            <person name="Varghese N."/>
            <person name="Submissions S."/>
        </authorList>
    </citation>
    <scope>NUCLEOTIDE SEQUENCE [LARGE SCALE GENOMIC DNA]</scope>
    <source>
        <strain evidence="2">ANC 4466</strain>
    </source>
</reference>
<name>A0A240EEQ4_9GAMM</name>
<organism evidence="1 2">
    <name type="scientific">Acinetobacter puyangensis</name>
    <dbReference type="NCBI Taxonomy" id="1096779"/>
    <lineage>
        <taxon>Bacteria</taxon>
        <taxon>Pseudomonadati</taxon>
        <taxon>Pseudomonadota</taxon>
        <taxon>Gammaproteobacteria</taxon>
        <taxon>Moraxellales</taxon>
        <taxon>Moraxellaceae</taxon>
        <taxon>Acinetobacter</taxon>
    </lineage>
</organism>
<accession>A0A240EEQ4</accession>